<dbReference type="AlphaFoldDB" id="A0A4S8LMD1"/>
<evidence type="ECO:0000313" key="1">
    <source>
        <dbReference type="EMBL" id="THU90384.1"/>
    </source>
</evidence>
<organism evidence="1 2">
    <name type="scientific">Dendrothele bispora (strain CBS 962.96)</name>
    <dbReference type="NCBI Taxonomy" id="1314807"/>
    <lineage>
        <taxon>Eukaryota</taxon>
        <taxon>Fungi</taxon>
        <taxon>Dikarya</taxon>
        <taxon>Basidiomycota</taxon>
        <taxon>Agaricomycotina</taxon>
        <taxon>Agaricomycetes</taxon>
        <taxon>Agaricomycetidae</taxon>
        <taxon>Agaricales</taxon>
        <taxon>Agaricales incertae sedis</taxon>
        <taxon>Dendrothele</taxon>
    </lineage>
</organism>
<sequence length="241" mass="27782">MAPEKSRPRPKPHLTSEHQGFFTREKNLQRAAYNALIVYRIKDAYRRGRYRSRTKPLMHPVHRHKIHPLMQQWDVSVNPHARNVASQHLKFYDTAIGLAIRNLHSTRGIPIPLWRDVRAQGVICSVCSCVFSCDGYTDHLSAEDVCRNWHAAQQVKNRNLPNKKTPAHTTELEESLHEEWFDSMAPTMTALLEWNSRVGIPRDVWVLVSTSEKQCLDCNLVRSLQAHEHHLVHGVCPATIL</sequence>
<accession>A0A4S8LMD1</accession>
<reference evidence="1 2" key="1">
    <citation type="journal article" date="2019" name="Nat. Ecol. Evol.">
        <title>Megaphylogeny resolves global patterns of mushroom evolution.</title>
        <authorList>
            <person name="Varga T."/>
            <person name="Krizsan K."/>
            <person name="Foldi C."/>
            <person name="Dima B."/>
            <person name="Sanchez-Garcia M."/>
            <person name="Sanchez-Ramirez S."/>
            <person name="Szollosi G.J."/>
            <person name="Szarkandi J.G."/>
            <person name="Papp V."/>
            <person name="Albert L."/>
            <person name="Andreopoulos W."/>
            <person name="Angelini C."/>
            <person name="Antonin V."/>
            <person name="Barry K.W."/>
            <person name="Bougher N.L."/>
            <person name="Buchanan P."/>
            <person name="Buyck B."/>
            <person name="Bense V."/>
            <person name="Catcheside P."/>
            <person name="Chovatia M."/>
            <person name="Cooper J."/>
            <person name="Damon W."/>
            <person name="Desjardin D."/>
            <person name="Finy P."/>
            <person name="Geml J."/>
            <person name="Haridas S."/>
            <person name="Hughes K."/>
            <person name="Justo A."/>
            <person name="Karasinski D."/>
            <person name="Kautmanova I."/>
            <person name="Kiss B."/>
            <person name="Kocsube S."/>
            <person name="Kotiranta H."/>
            <person name="LaButti K.M."/>
            <person name="Lechner B.E."/>
            <person name="Liimatainen K."/>
            <person name="Lipzen A."/>
            <person name="Lukacs Z."/>
            <person name="Mihaltcheva S."/>
            <person name="Morgado L.N."/>
            <person name="Niskanen T."/>
            <person name="Noordeloos M.E."/>
            <person name="Ohm R.A."/>
            <person name="Ortiz-Santana B."/>
            <person name="Ovrebo C."/>
            <person name="Racz N."/>
            <person name="Riley R."/>
            <person name="Savchenko A."/>
            <person name="Shiryaev A."/>
            <person name="Soop K."/>
            <person name="Spirin V."/>
            <person name="Szebenyi C."/>
            <person name="Tomsovsky M."/>
            <person name="Tulloss R.E."/>
            <person name="Uehling J."/>
            <person name="Grigoriev I.V."/>
            <person name="Vagvolgyi C."/>
            <person name="Papp T."/>
            <person name="Martin F.M."/>
            <person name="Miettinen O."/>
            <person name="Hibbett D.S."/>
            <person name="Nagy L.G."/>
        </authorList>
    </citation>
    <scope>NUCLEOTIDE SEQUENCE [LARGE SCALE GENOMIC DNA]</scope>
    <source>
        <strain evidence="1 2">CBS 962.96</strain>
    </source>
</reference>
<name>A0A4S8LMD1_DENBC</name>
<proteinExistence type="predicted"/>
<gene>
    <name evidence="1" type="ORF">K435DRAFT_864325</name>
</gene>
<evidence type="ECO:0000313" key="2">
    <source>
        <dbReference type="Proteomes" id="UP000297245"/>
    </source>
</evidence>
<dbReference type="Proteomes" id="UP000297245">
    <property type="component" value="Unassembled WGS sequence"/>
</dbReference>
<dbReference type="OrthoDB" id="3071161at2759"/>
<dbReference type="EMBL" id="ML179336">
    <property type="protein sequence ID" value="THU90384.1"/>
    <property type="molecule type" value="Genomic_DNA"/>
</dbReference>
<protein>
    <submittedName>
        <fullName evidence="1">Uncharacterized protein</fullName>
    </submittedName>
</protein>
<keyword evidence="2" id="KW-1185">Reference proteome</keyword>